<protein>
    <submittedName>
        <fullName evidence="2">Very-short-patch-repair endonuclease</fullName>
    </submittedName>
</protein>
<dbReference type="OrthoDB" id="9798754at2"/>
<evidence type="ECO:0000259" key="1">
    <source>
        <dbReference type="Pfam" id="PF04480"/>
    </source>
</evidence>
<keyword evidence="2" id="KW-0540">Nuclease</keyword>
<evidence type="ECO:0000313" key="3">
    <source>
        <dbReference type="Proteomes" id="UP000243065"/>
    </source>
</evidence>
<evidence type="ECO:0000313" key="2">
    <source>
        <dbReference type="EMBL" id="CUS96373.1"/>
    </source>
</evidence>
<gene>
    <name evidence="2" type="ORF">JGI24_00099</name>
</gene>
<reference evidence="2 3" key="1">
    <citation type="submission" date="2015-11" db="EMBL/GenBank/DDBJ databases">
        <authorList>
            <person name="Varghese N."/>
        </authorList>
    </citation>
    <scope>NUCLEOTIDE SEQUENCE [LARGE SCALE GENOMIC DNA]</scope>
    <source>
        <strain evidence="2 3">JGI-24</strain>
    </source>
</reference>
<dbReference type="GO" id="GO:0004519">
    <property type="term" value="F:endonuclease activity"/>
    <property type="evidence" value="ECO:0007669"/>
    <property type="project" value="UniProtKB-KW"/>
</dbReference>
<dbReference type="PANTHER" id="PTHR38590:SF1">
    <property type="entry name" value="BLL0828 PROTEIN"/>
    <property type="match status" value="1"/>
</dbReference>
<dbReference type="PANTHER" id="PTHR38590">
    <property type="entry name" value="BLL0828 PROTEIN"/>
    <property type="match status" value="1"/>
</dbReference>
<dbReference type="CDD" id="cd01038">
    <property type="entry name" value="Endonuclease_DUF559"/>
    <property type="match status" value="1"/>
</dbReference>
<dbReference type="InterPro" id="IPR011335">
    <property type="entry name" value="Restrct_endonuc-II-like"/>
</dbReference>
<keyword evidence="3" id="KW-1185">Reference proteome</keyword>
<name>A0A656D2L6_KRYT1</name>
<dbReference type="Pfam" id="PF04480">
    <property type="entry name" value="DUF559"/>
    <property type="match status" value="1"/>
</dbReference>
<dbReference type="InterPro" id="IPR007569">
    <property type="entry name" value="DUF559"/>
</dbReference>
<feature type="domain" description="DUF559" evidence="1">
    <location>
        <begin position="6"/>
        <end position="118"/>
    </location>
</feature>
<dbReference type="Proteomes" id="UP000243065">
    <property type="component" value="Unassembled WGS sequence"/>
</dbReference>
<dbReference type="EMBL" id="CZVU01000002">
    <property type="protein sequence ID" value="CUS96373.1"/>
    <property type="molecule type" value="Genomic_DNA"/>
</dbReference>
<accession>A0A656D2L6</accession>
<dbReference type="InterPro" id="IPR047216">
    <property type="entry name" value="Endonuclease_DUF559_bact"/>
</dbReference>
<proteinExistence type="predicted"/>
<keyword evidence="2" id="KW-0255">Endonuclease</keyword>
<dbReference type="Gene3D" id="3.40.960.10">
    <property type="entry name" value="VSR Endonuclease"/>
    <property type="match status" value="1"/>
</dbReference>
<sequence>MNKKQIIEIARQLRKQQTPAEKKLWDVLRNRKFLGLKFLRQHPIIYGDGNKLRFFIADFYCAEKKIIIEIDGKVHNYQKDRDQIRDSITNSLGLKILRIKNEELTRLELVLEKIENFVKSN</sequence>
<dbReference type="AlphaFoldDB" id="A0A656D2L6"/>
<dbReference type="SUPFAM" id="SSF52980">
    <property type="entry name" value="Restriction endonuclease-like"/>
    <property type="match status" value="1"/>
</dbReference>
<keyword evidence="2" id="KW-0378">Hydrolase</keyword>
<organism evidence="2 3">
    <name type="scientific">Kryptobacter tengchongensis</name>
    <dbReference type="NCBI Taxonomy" id="1643429"/>
    <lineage>
        <taxon>Bacteria</taxon>
        <taxon>Pseudomonadati</taxon>
        <taxon>Candidatus Kryptoniota</taxon>
        <taxon>Candidatus Kryptobacter</taxon>
    </lineage>
</organism>